<dbReference type="PROSITE" id="PS00125">
    <property type="entry name" value="SER_THR_PHOSPHATASE"/>
    <property type="match status" value="1"/>
</dbReference>
<reference evidence="2 3" key="2">
    <citation type="submission" date="2019-09" db="EMBL/GenBank/DDBJ databases">
        <title>Complete Genome Sequence and Methylome Analysis of free living Spirochaetas.</title>
        <authorList>
            <person name="Leshcheva N."/>
            <person name="Mikheeva N."/>
        </authorList>
    </citation>
    <scope>NUCLEOTIDE SEQUENCE [LARGE SCALE GENOMIC DNA]</scope>
    <source>
        <strain evidence="2 3">P</strain>
    </source>
</reference>
<protein>
    <recommendedName>
        <fullName evidence="1">Serine/threonine specific protein phosphatases domain-containing protein</fullName>
    </recommendedName>
</protein>
<dbReference type="AlphaFoldDB" id="A0A5C1Q8L8"/>
<accession>A0A5C1Q8L8</accession>
<name>A0A5C1Q8L8_9SPIO</name>
<keyword evidence="3" id="KW-1185">Reference proteome</keyword>
<dbReference type="Gene3D" id="3.60.21.10">
    <property type="match status" value="1"/>
</dbReference>
<dbReference type="OrthoDB" id="357054at2"/>
<dbReference type="RefSeq" id="WP_149566966.1">
    <property type="nucleotide sequence ID" value="NZ_CP035807.1"/>
</dbReference>
<dbReference type="EMBL" id="CP035807">
    <property type="protein sequence ID" value="QEN03708.1"/>
    <property type="molecule type" value="Genomic_DNA"/>
</dbReference>
<evidence type="ECO:0000313" key="3">
    <source>
        <dbReference type="Proteomes" id="UP000323824"/>
    </source>
</evidence>
<dbReference type="Pfam" id="PF00149">
    <property type="entry name" value="Metallophos"/>
    <property type="match status" value="1"/>
</dbReference>
<feature type="domain" description="Serine/threonine specific protein phosphatases" evidence="1">
    <location>
        <begin position="161"/>
        <end position="166"/>
    </location>
</feature>
<dbReference type="SUPFAM" id="SSF56300">
    <property type="entry name" value="Metallo-dependent phosphatases"/>
    <property type="match status" value="1"/>
</dbReference>
<dbReference type="Proteomes" id="UP000323824">
    <property type="component" value="Chromosome"/>
</dbReference>
<dbReference type="InterPro" id="IPR006186">
    <property type="entry name" value="Ser/Thr-sp_prot-phosphatase"/>
</dbReference>
<gene>
    <name evidence="2" type="ORF">EW093_02990</name>
</gene>
<evidence type="ECO:0000313" key="2">
    <source>
        <dbReference type="EMBL" id="QEN03708.1"/>
    </source>
</evidence>
<dbReference type="InterPro" id="IPR004843">
    <property type="entry name" value="Calcineurin-like_PHP"/>
</dbReference>
<evidence type="ECO:0000259" key="1">
    <source>
        <dbReference type="PROSITE" id="PS00125"/>
    </source>
</evidence>
<reference evidence="2 3" key="1">
    <citation type="submission" date="2019-02" db="EMBL/GenBank/DDBJ databases">
        <authorList>
            <person name="Fomenkov A."/>
            <person name="Dubinina G."/>
            <person name="Grabovich M."/>
            <person name="Vincze T."/>
            <person name="Roberts R.J."/>
        </authorList>
    </citation>
    <scope>NUCLEOTIDE SEQUENCE [LARGE SCALE GENOMIC DNA]</scope>
    <source>
        <strain evidence="2 3">P</strain>
    </source>
</reference>
<dbReference type="InterPro" id="IPR029052">
    <property type="entry name" value="Metallo-depent_PP-like"/>
</dbReference>
<sequence>MYRNNFYIDEIFSDSFVIDKDDYIFCLNRVIEILNFEDPSIRARDTNFQPGGVIKLNRDLDTIIVPDLHARTYFIQKLLNFKINNKSVLELLQLSKLQIVFVGDGFHSEKRHKERWFKIESEAVNNFINHENSDLEMAESLGVMKYVINLKILFPDQIHFLKGNHENILNENGGGNFPFGKFTLEGEIVKKWVSKFLGEDFLWKYSSFEKSLPLIAIGKNFIVSHAEPKKFYSLDQLINCYNNSDVVFGLTWTRDNQSEDGSVFNMLKEYIDKDMLDNALYFTGHQTIDGLYELRAYGKLVQIHNPNRCIIAHISFDKDIDLNNDIGDIDG</sequence>
<dbReference type="GO" id="GO:0016787">
    <property type="term" value="F:hydrolase activity"/>
    <property type="evidence" value="ECO:0007669"/>
    <property type="project" value="InterPro"/>
</dbReference>
<organism evidence="2 3">
    <name type="scientific">Thiospirochaeta perfilievii</name>
    <dbReference type="NCBI Taxonomy" id="252967"/>
    <lineage>
        <taxon>Bacteria</taxon>
        <taxon>Pseudomonadati</taxon>
        <taxon>Spirochaetota</taxon>
        <taxon>Spirochaetia</taxon>
        <taxon>Spirochaetales</taxon>
        <taxon>Spirochaetaceae</taxon>
        <taxon>Thiospirochaeta</taxon>
    </lineage>
</organism>
<dbReference type="KEGG" id="sper:EW093_02990"/>
<proteinExistence type="predicted"/>